<dbReference type="Pfam" id="PF03372">
    <property type="entry name" value="Exo_endo_phos"/>
    <property type="match status" value="1"/>
</dbReference>
<dbReference type="SUPFAM" id="SSF56219">
    <property type="entry name" value="DNase I-like"/>
    <property type="match status" value="1"/>
</dbReference>
<proteinExistence type="predicted"/>
<dbReference type="Gene3D" id="3.60.10.10">
    <property type="entry name" value="Endonuclease/exonuclease/phosphatase"/>
    <property type="match status" value="1"/>
</dbReference>
<dbReference type="AlphaFoldDB" id="A0A2S0MXQ4"/>
<reference evidence="2 3" key="1">
    <citation type="submission" date="2018-03" db="EMBL/GenBank/DDBJ databases">
        <title>Genome sequencing of Simplicispira sp.</title>
        <authorList>
            <person name="Kim S.-J."/>
            <person name="Heo J."/>
            <person name="Kwon S.-W."/>
        </authorList>
    </citation>
    <scope>NUCLEOTIDE SEQUENCE [LARGE SCALE GENOMIC DNA]</scope>
    <source>
        <strain evidence="2 3">SC1-8</strain>
    </source>
</reference>
<evidence type="ECO:0000313" key="2">
    <source>
        <dbReference type="EMBL" id="AVO40670.1"/>
    </source>
</evidence>
<dbReference type="InterPro" id="IPR036691">
    <property type="entry name" value="Endo/exonu/phosph_ase_sf"/>
</dbReference>
<evidence type="ECO:0000313" key="3">
    <source>
        <dbReference type="Proteomes" id="UP000239326"/>
    </source>
</evidence>
<accession>A0A2S0MXQ4</accession>
<evidence type="ECO:0000259" key="1">
    <source>
        <dbReference type="Pfam" id="PF03372"/>
    </source>
</evidence>
<dbReference type="PANTHER" id="PTHR14859">
    <property type="entry name" value="CALCOFLUOR WHITE HYPERSENSITIVE PROTEIN PRECURSOR"/>
    <property type="match status" value="1"/>
</dbReference>
<dbReference type="KEGG" id="simp:C6571_04655"/>
<keyword evidence="3" id="KW-1185">Reference proteome</keyword>
<organism evidence="2 3">
    <name type="scientific">Simplicispira suum</name>
    <dbReference type="NCBI Taxonomy" id="2109915"/>
    <lineage>
        <taxon>Bacteria</taxon>
        <taxon>Pseudomonadati</taxon>
        <taxon>Pseudomonadota</taxon>
        <taxon>Betaproteobacteria</taxon>
        <taxon>Burkholderiales</taxon>
        <taxon>Comamonadaceae</taxon>
        <taxon>Simplicispira</taxon>
    </lineage>
</organism>
<protein>
    <recommendedName>
        <fullName evidence="1">Endonuclease/exonuclease/phosphatase domain-containing protein</fullName>
    </recommendedName>
</protein>
<dbReference type="Proteomes" id="UP000239326">
    <property type="component" value="Chromosome"/>
</dbReference>
<dbReference type="GO" id="GO:0003824">
    <property type="term" value="F:catalytic activity"/>
    <property type="evidence" value="ECO:0007669"/>
    <property type="project" value="InterPro"/>
</dbReference>
<dbReference type="InterPro" id="IPR051916">
    <property type="entry name" value="GPI-anchor_lipid_remodeler"/>
</dbReference>
<dbReference type="GO" id="GO:0006506">
    <property type="term" value="P:GPI anchor biosynthetic process"/>
    <property type="evidence" value="ECO:0007669"/>
    <property type="project" value="TreeGrafter"/>
</dbReference>
<feature type="domain" description="Endonuclease/exonuclease/phosphatase" evidence="1">
    <location>
        <begin position="13"/>
        <end position="244"/>
    </location>
</feature>
<dbReference type="PANTHER" id="PTHR14859:SF1">
    <property type="entry name" value="PGAP2-INTERACTING PROTEIN"/>
    <property type="match status" value="1"/>
</dbReference>
<dbReference type="EMBL" id="CP027669">
    <property type="protein sequence ID" value="AVO40670.1"/>
    <property type="molecule type" value="Genomic_DNA"/>
</dbReference>
<dbReference type="OrthoDB" id="9793162at2"/>
<name>A0A2S0MXQ4_9BURK</name>
<dbReference type="GO" id="GO:0016020">
    <property type="term" value="C:membrane"/>
    <property type="evidence" value="ECO:0007669"/>
    <property type="project" value="GOC"/>
</dbReference>
<dbReference type="RefSeq" id="WP_106445661.1">
    <property type="nucleotide sequence ID" value="NZ_CP027669.1"/>
</dbReference>
<gene>
    <name evidence="2" type="ORF">C6571_04655</name>
</gene>
<sequence length="253" mass="28502">MPATSSPLAFKALTVNVHKGFSTFNRRFVLHELRDAVRAVGTDLVFLQEVHGTHRAHAQRIANFPQVPQYEFLADEIWHQHAYGRNAVYDNGDHGNALLSKFPIVYYENHDISIRGPERRGMLHCIVQPPGRAVPVHAICVHLGLQESHRQQQLRLVCNLINSLPAHEPVLLAGDFNDWRGRAHRVLRDGAGLSEVFLQSQGHAQRTFPASMPVLALDRIYVRDATVHSPLVLPKKPWDRLSDHAPLAAEIHV</sequence>
<dbReference type="InterPro" id="IPR005135">
    <property type="entry name" value="Endo/exonuclease/phosphatase"/>
</dbReference>